<proteinExistence type="predicted"/>
<dbReference type="Gene3D" id="1.10.486.10">
    <property type="entry name" value="PCRA, domain 4"/>
    <property type="match status" value="1"/>
</dbReference>
<evidence type="ECO:0000313" key="1">
    <source>
        <dbReference type="EMBL" id="GAH25968.1"/>
    </source>
</evidence>
<feature type="non-terminal residue" evidence="1">
    <location>
        <position position="1"/>
    </location>
</feature>
<dbReference type="EMBL" id="BARU01000038">
    <property type="protein sequence ID" value="GAH25968.1"/>
    <property type="molecule type" value="Genomic_DNA"/>
</dbReference>
<name>X1FZ12_9ZZZZ</name>
<organism evidence="1">
    <name type="scientific">marine sediment metagenome</name>
    <dbReference type="NCBI Taxonomy" id="412755"/>
    <lineage>
        <taxon>unclassified sequences</taxon>
        <taxon>metagenomes</taxon>
        <taxon>ecological metagenomes</taxon>
    </lineage>
</organism>
<reference evidence="1" key="1">
    <citation type="journal article" date="2014" name="Front. Microbiol.">
        <title>High frequency of phylogenetically diverse reductive dehalogenase-homologous genes in deep subseafloor sedimentary metagenomes.</title>
        <authorList>
            <person name="Kawai M."/>
            <person name="Futagami T."/>
            <person name="Toyoda A."/>
            <person name="Takaki Y."/>
            <person name="Nishi S."/>
            <person name="Hori S."/>
            <person name="Arai W."/>
            <person name="Tsubouchi T."/>
            <person name="Morono Y."/>
            <person name="Uchiyama I."/>
            <person name="Ito T."/>
            <person name="Fujiyama A."/>
            <person name="Inagaki F."/>
            <person name="Takami H."/>
        </authorList>
    </citation>
    <scope>NUCLEOTIDE SEQUENCE</scope>
    <source>
        <strain evidence="1">Expedition CK06-06</strain>
    </source>
</reference>
<dbReference type="AlphaFoldDB" id="X1FZ12"/>
<dbReference type="InterPro" id="IPR027417">
    <property type="entry name" value="P-loop_NTPase"/>
</dbReference>
<comment type="caution">
    <text evidence="1">The sequence shown here is derived from an EMBL/GenBank/DDBJ whole genome shotgun (WGS) entry which is preliminary data.</text>
</comment>
<sequence length="126" mass="14327">IFSRVSEILELDEEISPESKATISRIMKDLEKYAQLAIRGGTGEILYSFIIDTGYLKRLTSLSSLTNEEKVKNIARFFDIIRSVSNVITYDRIPQFTSYLDLLMEAGDNPAVAEADIFRKRQDNKG</sequence>
<dbReference type="SUPFAM" id="SSF52540">
    <property type="entry name" value="P-loop containing nucleoside triphosphate hydrolases"/>
    <property type="match status" value="1"/>
</dbReference>
<gene>
    <name evidence="1" type="ORF">S03H2_00282</name>
</gene>
<accession>X1FZ12</accession>
<protein>
    <submittedName>
        <fullName evidence="1">Uncharacterized protein</fullName>
    </submittedName>
</protein>